<comment type="caution">
    <text evidence="3">The sequence shown here is derived from an EMBL/GenBank/DDBJ whole genome shotgun (WGS) entry which is preliminary data.</text>
</comment>
<organism evidence="3 4">
    <name type="scientific">Candida boidinii</name>
    <name type="common">Yeast</name>
    <dbReference type="NCBI Taxonomy" id="5477"/>
    <lineage>
        <taxon>Eukaryota</taxon>
        <taxon>Fungi</taxon>
        <taxon>Dikarya</taxon>
        <taxon>Ascomycota</taxon>
        <taxon>Saccharomycotina</taxon>
        <taxon>Pichiomycetes</taxon>
        <taxon>Pichiales</taxon>
        <taxon>Pichiaceae</taxon>
        <taxon>Ogataea</taxon>
        <taxon>Ogataea/Candida clade</taxon>
    </lineage>
</organism>
<proteinExistence type="predicted"/>
<dbReference type="EMBL" id="BSXN01000713">
    <property type="protein sequence ID" value="GME69575.1"/>
    <property type="molecule type" value="Genomic_DNA"/>
</dbReference>
<reference evidence="3" key="1">
    <citation type="submission" date="2023-04" db="EMBL/GenBank/DDBJ databases">
        <title>Candida boidinii NBRC 10035.</title>
        <authorList>
            <person name="Ichikawa N."/>
            <person name="Sato H."/>
            <person name="Tonouchi N."/>
        </authorList>
    </citation>
    <scope>NUCLEOTIDE SEQUENCE</scope>
    <source>
        <strain evidence="3">NBRC 10035</strain>
    </source>
</reference>
<dbReference type="Pfam" id="PF12709">
    <property type="entry name" value="Fungal_TACC"/>
    <property type="match status" value="1"/>
</dbReference>
<feature type="compositionally biased region" description="Acidic residues" evidence="2">
    <location>
        <begin position="306"/>
        <end position="324"/>
    </location>
</feature>
<keyword evidence="1" id="KW-0175">Coiled coil</keyword>
<evidence type="ECO:0000256" key="1">
    <source>
        <dbReference type="SAM" id="Coils"/>
    </source>
</evidence>
<dbReference type="AlphaFoldDB" id="A0A9W6WFN7"/>
<dbReference type="Proteomes" id="UP001165120">
    <property type="component" value="Unassembled WGS sequence"/>
</dbReference>
<name>A0A9W6WFN7_CANBO</name>
<feature type="compositionally biased region" description="Basic and acidic residues" evidence="2">
    <location>
        <begin position="325"/>
        <end position="339"/>
    </location>
</feature>
<feature type="compositionally biased region" description="Acidic residues" evidence="2">
    <location>
        <begin position="161"/>
        <end position="179"/>
    </location>
</feature>
<feature type="coiled-coil region" evidence="1">
    <location>
        <begin position="409"/>
        <end position="782"/>
    </location>
</feature>
<protein>
    <submittedName>
        <fullName evidence="3">Unnamed protein product</fullName>
    </submittedName>
</protein>
<evidence type="ECO:0000256" key="2">
    <source>
        <dbReference type="SAM" id="MobiDB-lite"/>
    </source>
</evidence>
<evidence type="ECO:0000313" key="4">
    <source>
        <dbReference type="Proteomes" id="UP001165120"/>
    </source>
</evidence>
<dbReference type="InterPro" id="IPR024312">
    <property type="entry name" value="TACC_fungi"/>
</dbReference>
<feature type="compositionally biased region" description="Basic and acidic residues" evidence="2">
    <location>
        <begin position="254"/>
        <end position="287"/>
    </location>
</feature>
<feature type="compositionally biased region" description="Basic and acidic residues" evidence="2">
    <location>
        <begin position="194"/>
        <end position="213"/>
    </location>
</feature>
<feature type="compositionally biased region" description="Polar residues" evidence="2">
    <location>
        <begin position="37"/>
        <end position="63"/>
    </location>
</feature>
<gene>
    <name evidence="3" type="ORF">Cboi02_000241200</name>
</gene>
<sequence>MTSQQIEHGSASVADLNTEINNNIIESEYEEDEEHSQFNLVSKAESFSPTKPISNKPSATSEPDTAYTDENEINKLTTLKTIPHGLSHKHKVRRRTLSPKINSANSLLSPKNKLATKKTPLTTAKNIQNINVPIGSLGSAKHNLRKVLLLDKTPKLKHEDENEDEIEEDENEEVEEDGDYEAKQLELEEENEEELNKDKKQDVNLADNEDKITAEAAFSSPIKGHQVRVSVKRHSDSIKHKDDSDSAISKKRKSVYETPDRKSSSNVKNQREHHNRIASDVEKDSKTDVLNIENSPLANVSHGTFIDEEEEEDEDEEVEEEEDESQGKDKQGNITKELKEFEDEEMIEEIYESDEFEIQDMLNKLDEFNQEDIENSEQVETNETNEIESIISYNEEEIAKISNKYSITIEEIKKNLQETIDSKIQLENEIRDLNTENSILKDEKNQFKQEIIILQQKLIEIKKEFNKLSDFFKSYKHNKKIEINKLIKFSKENIINLQKKLNANNKNFEKMKIDKDIEIEEISKEFKAKFENFKKIEDEIINEKTELKTELNDIKFNLQTIQETSKVKIESLKAQLDQFNEDYESLNKEIKLKEMENKQLTQEIETIKLNDNLLDDEVKELQKDLNEKSNELQDKIEEINKLISANNEKDEDYLNLKKINSDLKIEIKNLQNTNEVLKSQEDKIDKDKDLTIIELQKQLNEAKDKILKNEEETEQNLQNLAQDLYLQYSAKHEQKVLILKKGYETKWSNKLKKLNKENESLKEELESSKKKIQLEINAKNKLVELWDELVSVEGSKIKPLPSYIRK</sequence>
<feature type="compositionally biased region" description="Polar residues" evidence="2">
    <location>
        <begin position="292"/>
        <end position="302"/>
    </location>
</feature>
<evidence type="ECO:0000313" key="3">
    <source>
        <dbReference type="EMBL" id="GME69575.1"/>
    </source>
</evidence>
<feature type="compositionally biased region" description="Basic and acidic residues" evidence="2">
    <location>
        <begin position="233"/>
        <end position="244"/>
    </location>
</feature>
<keyword evidence="4" id="KW-1185">Reference proteome</keyword>
<feature type="region of interest" description="Disordered" evidence="2">
    <location>
        <begin position="24"/>
        <end position="69"/>
    </location>
</feature>
<feature type="region of interest" description="Disordered" evidence="2">
    <location>
        <begin position="153"/>
        <end position="343"/>
    </location>
</feature>
<accession>A0A9W6WFN7</accession>